<organism evidence="2 3">
    <name type="scientific">Rubroshorea leprosula</name>
    <dbReference type="NCBI Taxonomy" id="152421"/>
    <lineage>
        <taxon>Eukaryota</taxon>
        <taxon>Viridiplantae</taxon>
        <taxon>Streptophyta</taxon>
        <taxon>Embryophyta</taxon>
        <taxon>Tracheophyta</taxon>
        <taxon>Spermatophyta</taxon>
        <taxon>Magnoliopsida</taxon>
        <taxon>eudicotyledons</taxon>
        <taxon>Gunneridae</taxon>
        <taxon>Pentapetalae</taxon>
        <taxon>rosids</taxon>
        <taxon>malvids</taxon>
        <taxon>Malvales</taxon>
        <taxon>Dipterocarpaceae</taxon>
        <taxon>Rubroshorea</taxon>
    </lineage>
</organism>
<accession>A0AAV5JLJ3</accession>
<keyword evidence="1" id="KW-1133">Transmembrane helix</keyword>
<evidence type="ECO:0000256" key="1">
    <source>
        <dbReference type="SAM" id="Phobius"/>
    </source>
</evidence>
<keyword evidence="3" id="KW-1185">Reference proteome</keyword>
<name>A0AAV5JLJ3_9ROSI</name>
<keyword evidence="1" id="KW-0472">Membrane</keyword>
<reference evidence="2 3" key="1">
    <citation type="journal article" date="2021" name="Commun. Biol.">
        <title>The genome of Shorea leprosula (Dipterocarpaceae) highlights the ecological relevance of drought in aseasonal tropical rainforests.</title>
        <authorList>
            <person name="Ng K.K.S."/>
            <person name="Kobayashi M.J."/>
            <person name="Fawcett J.A."/>
            <person name="Hatakeyama M."/>
            <person name="Paape T."/>
            <person name="Ng C.H."/>
            <person name="Ang C.C."/>
            <person name="Tnah L.H."/>
            <person name="Lee C.T."/>
            <person name="Nishiyama T."/>
            <person name="Sese J."/>
            <person name="O'Brien M.J."/>
            <person name="Copetti D."/>
            <person name="Mohd Noor M.I."/>
            <person name="Ong R.C."/>
            <person name="Putra M."/>
            <person name="Sireger I.Z."/>
            <person name="Indrioko S."/>
            <person name="Kosugi Y."/>
            <person name="Izuno A."/>
            <person name="Isagi Y."/>
            <person name="Lee S.L."/>
            <person name="Shimizu K.K."/>
        </authorList>
    </citation>
    <scope>NUCLEOTIDE SEQUENCE [LARGE SCALE GENOMIC DNA]</scope>
    <source>
        <strain evidence="2">214</strain>
    </source>
</reference>
<feature type="transmembrane region" description="Helical" evidence="1">
    <location>
        <begin position="37"/>
        <end position="56"/>
    </location>
</feature>
<dbReference type="AlphaFoldDB" id="A0AAV5JLJ3"/>
<comment type="caution">
    <text evidence="2">The sequence shown here is derived from an EMBL/GenBank/DDBJ whole genome shotgun (WGS) entry which is preliminary data.</text>
</comment>
<sequence length="59" mass="6809">MLFEKFLPKICLRVPIFVAIFALVCWCYFNTKILPCFAAEMLCFSLVFGSFSVVVLNHK</sequence>
<dbReference type="EMBL" id="BPVZ01000039">
    <property type="protein sequence ID" value="GKV13626.1"/>
    <property type="molecule type" value="Genomic_DNA"/>
</dbReference>
<evidence type="ECO:0008006" key="4">
    <source>
        <dbReference type="Google" id="ProtNLM"/>
    </source>
</evidence>
<protein>
    <recommendedName>
        <fullName evidence="4">ATP synthase F0 subunit 8</fullName>
    </recommendedName>
</protein>
<evidence type="ECO:0000313" key="2">
    <source>
        <dbReference type="EMBL" id="GKV13626.1"/>
    </source>
</evidence>
<feature type="transmembrane region" description="Helical" evidence="1">
    <location>
        <begin position="12"/>
        <end position="31"/>
    </location>
</feature>
<evidence type="ECO:0000313" key="3">
    <source>
        <dbReference type="Proteomes" id="UP001054252"/>
    </source>
</evidence>
<dbReference type="Proteomes" id="UP001054252">
    <property type="component" value="Unassembled WGS sequence"/>
</dbReference>
<gene>
    <name evidence="2" type="ORF">SLEP1_g24617</name>
</gene>
<keyword evidence="1" id="KW-0812">Transmembrane</keyword>
<proteinExistence type="predicted"/>